<dbReference type="InParanoid" id="A0A0C3NQL9"/>
<reference evidence="1 2" key="1">
    <citation type="submission" date="2014-04" db="EMBL/GenBank/DDBJ databases">
        <authorList>
            <consortium name="DOE Joint Genome Institute"/>
            <person name="Kuo A."/>
            <person name="Kohler A."/>
            <person name="Costa M.D."/>
            <person name="Nagy L.G."/>
            <person name="Floudas D."/>
            <person name="Copeland A."/>
            <person name="Barry K.W."/>
            <person name="Cichocki N."/>
            <person name="Veneault-Fourrey C."/>
            <person name="LaButti K."/>
            <person name="Lindquist E.A."/>
            <person name="Lipzen A."/>
            <person name="Lundell T."/>
            <person name="Morin E."/>
            <person name="Murat C."/>
            <person name="Sun H."/>
            <person name="Tunlid A."/>
            <person name="Henrissat B."/>
            <person name="Grigoriev I.V."/>
            <person name="Hibbett D.S."/>
            <person name="Martin F."/>
            <person name="Nordberg H.P."/>
            <person name="Cantor M.N."/>
            <person name="Hua S.X."/>
        </authorList>
    </citation>
    <scope>NUCLEOTIDE SEQUENCE [LARGE SCALE GENOMIC DNA]</scope>
    <source>
        <strain evidence="1 2">Marx 270</strain>
    </source>
</reference>
<dbReference type="EMBL" id="KN832027">
    <property type="protein sequence ID" value="KIN97608.1"/>
    <property type="molecule type" value="Genomic_DNA"/>
</dbReference>
<dbReference type="Proteomes" id="UP000054217">
    <property type="component" value="Unassembled WGS sequence"/>
</dbReference>
<name>A0A0C3NQL9_PISTI</name>
<dbReference type="HOGENOM" id="CLU_3069707_0_0_1"/>
<sequence>MKNNLIFHLPFAISRSSLLDQIQTYTSDSSLQHLQEWDINSPHLHHAPEMLPQ</sequence>
<evidence type="ECO:0000313" key="1">
    <source>
        <dbReference type="EMBL" id="KIN97608.1"/>
    </source>
</evidence>
<protein>
    <submittedName>
        <fullName evidence="1">Uncharacterized protein</fullName>
    </submittedName>
</protein>
<keyword evidence="2" id="KW-1185">Reference proteome</keyword>
<accession>A0A0C3NQL9</accession>
<dbReference type="AlphaFoldDB" id="A0A0C3NQL9"/>
<organism evidence="1 2">
    <name type="scientific">Pisolithus tinctorius Marx 270</name>
    <dbReference type="NCBI Taxonomy" id="870435"/>
    <lineage>
        <taxon>Eukaryota</taxon>
        <taxon>Fungi</taxon>
        <taxon>Dikarya</taxon>
        <taxon>Basidiomycota</taxon>
        <taxon>Agaricomycotina</taxon>
        <taxon>Agaricomycetes</taxon>
        <taxon>Agaricomycetidae</taxon>
        <taxon>Boletales</taxon>
        <taxon>Sclerodermatineae</taxon>
        <taxon>Pisolithaceae</taxon>
        <taxon>Pisolithus</taxon>
    </lineage>
</organism>
<evidence type="ECO:0000313" key="2">
    <source>
        <dbReference type="Proteomes" id="UP000054217"/>
    </source>
</evidence>
<gene>
    <name evidence="1" type="ORF">M404DRAFT_1006010</name>
</gene>
<reference evidence="2" key="2">
    <citation type="submission" date="2015-01" db="EMBL/GenBank/DDBJ databases">
        <title>Evolutionary Origins and Diversification of the Mycorrhizal Mutualists.</title>
        <authorList>
            <consortium name="DOE Joint Genome Institute"/>
            <consortium name="Mycorrhizal Genomics Consortium"/>
            <person name="Kohler A."/>
            <person name="Kuo A."/>
            <person name="Nagy L.G."/>
            <person name="Floudas D."/>
            <person name="Copeland A."/>
            <person name="Barry K.W."/>
            <person name="Cichocki N."/>
            <person name="Veneault-Fourrey C."/>
            <person name="LaButti K."/>
            <person name="Lindquist E.A."/>
            <person name="Lipzen A."/>
            <person name="Lundell T."/>
            <person name="Morin E."/>
            <person name="Murat C."/>
            <person name="Riley R."/>
            <person name="Ohm R."/>
            <person name="Sun H."/>
            <person name="Tunlid A."/>
            <person name="Henrissat B."/>
            <person name="Grigoriev I.V."/>
            <person name="Hibbett D.S."/>
            <person name="Martin F."/>
        </authorList>
    </citation>
    <scope>NUCLEOTIDE SEQUENCE [LARGE SCALE GENOMIC DNA]</scope>
    <source>
        <strain evidence="2">Marx 270</strain>
    </source>
</reference>
<proteinExistence type="predicted"/>